<feature type="compositionally biased region" description="Polar residues" evidence="1">
    <location>
        <begin position="290"/>
        <end position="300"/>
    </location>
</feature>
<evidence type="ECO:0000313" key="3">
    <source>
        <dbReference type="Proteomes" id="UP000240883"/>
    </source>
</evidence>
<sequence length="300" mass="33812">MTDPVSIISTAVGITSLGAQLCQAVVNYYTQYKCFDNDIDGVIKRAEVLELTLEALESVRQKDASKNNTASKQLKLAIEACAGSLMALKIMTIKLGEFRRPTSIEDRRRLLKKKLLWPFKQVTLLKLGETLNEVQSNVQLAIQVMEMDTGHDRFEAIQSDTRVVFHCGNRIEHHLDKHTHQLDAIQKYSRNSLDFENQAMSKLTKLTLQLASIEKRWTQPNSSTSNDPMLKEQARIVNFGELSAGNEIHNSLHSGKSDGSSDTPRQNTGQIVRIFNMEEHHTTSKADSPLLQNFSDSTWN</sequence>
<accession>A0A2T2NC72</accession>
<gene>
    <name evidence="2" type="ORF">BS50DRAFT_680177</name>
</gene>
<reference evidence="2 3" key="1">
    <citation type="journal article" date="2018" name="Front. Microbiol.">
        <title>Genome-Wide Analysis of Corynespora cassiicola Leaf Fall Disease Putative Effectors.</title>
        <authorList>
            <person name="Lopez D."/>
            <person name="Ribeiro S."/>
            <person name="Label P."/>
            <person name="Fumanal B."/>
            <person name="Venisse J.S."/>
            <person name="Kohler A."/>
            <person name="de Oliveira R.R."/>
            <person name="Labutti K."/>
            <person name="Lipzen A."/>
            <person name="Lail K."/>
            <person name="Bauer D."/>
            <person name="Ohm R.A."/>
            <person name="Barry K.W."/>
            <person name="Spatafora J."/>
            <person name="Grigoriev I.V."/>
            <person name="Martin F.M."/>
            <person name="Pujade-Renaud V."/>
        </authorList>
    </citation>
    <scope>NUCLEOTIDE SEQUENCE [LARGE SCALE GENOMIC DNA]</scope>
    <source>
        <strain evidence="2 3">Philippines</strain>
    </source>
</reference>
<keyword evidence="3" id="KW-1185">Reference proteome</keyword>
<organism evidence="2 3">
    <name type="scientific">Corynespora cassiicola Philippines</name>
    <dbReference type="NCBI Taxonomy" id="1448308"/>
    <lineage>
        <taxon>Eukaryota</taxon>
        <taxon>Fungi</taxon>
        <taxon>Dikarya</taxon>
        <taxon>Ascomycota</taxon>
        <taxon>Pezizomycotina</taxon>
        <taxon>Dothideomycetes</taxon>
        <taxon>Pleosporomycetidae</taxon>
        <taxon>Pleosporales</taxon>
        <taxon>Corynesporascaceae</taxon>
        <taxon>Corynespora</taxon>
    </lineage>
</organism>
<name>A0A2T2NC72_CORCC</name>
<evidence type="ECO:0000313" key="2">
    <source>
        <dbReference type="EMBL" id="PSN62846.1"/>
    </source>
</evidence>
<feature type="region of interest" description="Disordered" evidence="1">
    <location>
        <begin position="247"/>
        <end position="266"/>
    </location>
</feature>
<dbReference type="AlphaFoldDB" id="A0A2T2NC72"/>
<proteinExistence type="predicted"/>
<evidence type="ECO:0008006" key="4">
    <source>
        <dbReference type="Google" id="ProtNLM"/>
    </source>
</evidence>
<protein>
    <recommendedName>
        <fullName evidence="4">Fungal N-terminal domain-containing protein</fullName>
    </recommendedName>
</protein>
<dbReference type="EMBL" id="KZ678141">
    <property type="protein sequence ID" value="PSN62846.1"/>
    <property type="molecule type" value="Genomic_DNA"/>
</dbReference>
<dbReference type="Proteomes" id="UP000240883">
    <property type="component" value="Unassembled WGS sequence"/>
</dbReference>
<feature type="region of interest" description="Disordered" evidence="1">
    <location>
        <begin position="281"/>
        <end position="300"/>
    </location>
</feature>
<dbReference type="OrthoDB" id="1577640at2759"/>
<evidence type="ECO:0000256" key="1">
    <source>
        <dbReference type="SAM" id="MobiDB-lite"/>
    </source>
</evidence>
<feature type="compositionally biased region" description="Polar residues" evidence="1">
    <location>
        <begin position="248"/>
        <end position="266"/>
    </location>
</feature>